<dbReference type="PANTHER" id="PTHR43280:SF27">
    <property type="entry name" value="TRANSCRIPTIONAL REGULATOR MTLR"/>
    <property type="match status" value="1"/>
</dbReference>
<evidence type="ECO:0000256" key="3">
    <source>
        <dbReference type="ARBA" id="ARBA00023163"/>
    </source>
</evidence>
<dbReference type="Pfam" id="PF12833">
    <property type="entry name" value="HTH_18"/>
    <property type="match status" value="1"/>
</dbReference>
<dbReference type="PANTHER" id="PTHR43280">
    <property type="entry name" value="ARAC-FAMILY TRANSCRIPTIONAL REGULATOR"/>
    <property type="match status" value="1"/>
</dbReference>
<dbReference type="InterPro" id="IPR011051">
    <property type="entry name" value="RmlC_Cupin_sf"/>
</dbReference>
<feature type="domain" description="HTH araC/xylS-type" evidence="4">
    <location>
        <begin position="177"/>
        <end position="275"/>
    </location>
</feature>
<dbReference type="GO" id="GO:0043565">
    <property type="term" value="F:sequence-specific DNA binding"/>
    <property type="evidence" value="ECO:0007669"/>
    <property type="project" value="InterPro"/>
</dbReference>
<name>A0A430K4S6_9FLAO</name>
<dbReference type="InterPro" id="IPR013096">
    <property type="entry name" value="Cupin_2"/>
</dbReference>
<evidence type="ECO:0000256" key="1">
    <source>
        <dbReference type="ARBA" id="ARBA00023015"/>
    </source>
</evidence>
<protein>
    <submittedName>
        <fullName evidence="5">AraC family transcriptional regulator</fullName>
    </submittedName>
</protein>
<dbReference type="Proteomes" id="UP000267585">
    <property type="component" value="Unassembled WGS sequence"/>
</dbReference>
<keyword evidence="2" id="KW-0238">DNA-binding</keyword>
<gene>
    <name evidence="5" type="ORF">EHW67_08735</name>
</gene>
<keyword evidence="1" id="KW-0805">Transcription regulation</keyword>
<dbReference type="PROSITE" id="PS00041">
    <property type="entry name" value="HTH_ARAC_FAMILY_1"/>
    <property type="match status" value="1"/>
</dbReference>
<reference evidence="5 6" key="1">
    <citation type="submission" date="2018-11" db="EMBL/GenBank/DDBJ databases">
        <title>Arenibacter aquaticus sp.nov., a marine bacterium isolated from surface seawater in the South China Sea.</title>
        <authorList>
            <person name="Guo J."/>
            <person name="Sun J."/>
        </authorList>
    </citation>
    <scope>NUCLEOTIDE SEQUENCE [LARGE SCALE GENOMIC DNA]</scope>
    <source>
        <strain evidence="5 6">GUO666</strain>
    </source>
</reference>
<dbReference type="EMBL" id="RQPJ01000003">
    <property type="protein sequence ID" value="RTE54008.1"/>
    <property type="molecule type" value="Genomic_DNA"/>
</dbReference>
<dbReference type="SUPFAM" id="SSF46689">
    <property type="entry name" value="Homeodomain-like"/>
    <property type="match status" value="2"/>
</dbReference>
<dbReference type="SUPFAM" id="SSF51182">
    <property type="entry name" value="RmlC-like cupins"/>
    <property type="match status" value="1"/>
</dbReference>
<dbReference type="OrthoDB" id="1410704at2"/>
<comment type="caution">
    <text evidence="5">The sequence shown here is derived from an EMBL/GenBank/DDBJ whole genome shotgun (WGS) entry which is preliminary data.</text>
</comment>
<evidence type="ECO:0000259" key="4">
    <source>
        <dbReference type="PROSITE" id="PS01124"/>
    </source>
</evidence>
<evidence type="ECO:0000313" key="5">
    <source>
        <dbReference type="EMBL" id="RTE54008.1"/>
    </source>
</evidence>
<dbReference type="Pfam" id="PF07883">
    <property type="entry name" value="Cupin_2"/>
    <property type="match status" value="1"/>
</dbReference>
<dbReference type="AlphaFoldDB" id="A0A430K4S6"/>
<dbReference type="InterPro" id="IPR014710">
    <property type="entry name" value="RmlC-like_jellyroll"/>
</dbReference>
<dbReference type="SMART" id="SM00342">
    <property type="entry name" value="HTH_ARAC"/>
    <property type="match status" value="1"/>
</dbReference>
<dbReference type="InterPro" id="IPR018062">
    <property type="entry name" value="HTH_AraC-typ_CS"/>
</dbReference>
<evidence type="ECO:0000256" key="2">
    <source>
        <dbReference type="ARBA" id="ARBA00023125"/>
    </source>
</evidence>
<dbReference type="RefSeq" id="WP_126161996.1">
    <property type="nucleotide sequence ID" value="NZ_RQPJ01000003.1"/>
</dbReference>
<organism evidence="5 6">
    <name type="scientific">Arenibacter aquaticus</name>
    <dbReference type="NCBI Taxonomy" id="2489054"/>
    <lineage>
        <taxon>Bacteria</taxon>
        <taxon>Pseudomonadati</taxon>
        <taxon>Bacteroidota</taxon>
        <taxon>Flavobacteriia</taxon>
        <taxon>Flavobacteriales</taxon>
        <taxon>Flavobacteriaceae</taxon>
        <taxon>Arenibacter</taxon>
    </lineage>
</organism>
<dbReference type="InterPro" id="IPR018060">
    <property type="entry name" value="HTH_AraC"/>
</dbReference>
<accession>A0A430K4S6</accession>
<keyword evidence="3" id="KW-0804">Transcription</keyword>
<dbReference type="Gene3D" id="1.10.10.60">
    <property type="entry name" value="Homeodomain-like"/>
    <property type="match status" value="2"/>
</dbReference>
<keyword evidence="6" id="KW-1185">Reference proteome</keyword>
<dbReference type="PROSITE" id="PS01124">
    <property type="entry name" value="HTH_ARAC_FAMILY_2"/>
    <property type="match status" value="1"/>
</dbReference>
<proteinExistence type="predicted"/>
<dbReference type="InterPro" id="IPR009057">
    <property type="entry name" value="Homeodomain-like_sf"/>
</dbReference>
<sequence>MKPILEPIPFNKQQTIKGFHYVDKDFATPWHFHPQHELTYIESSVGTKFIGDHVGPYQPGELVLLRSNLPHCWTNHKQQLSDSRSLVIQWNKGIFGKAPELAAVFEMLKMASKGIMFDAEVIAVVLPQLKNMMQLKGQGLYLELLSVLITLSTSSYKTLSVSSFEEDLPTEYGTRMTKIHDFVGAHYHRKIYLKELADLVNMSEQSFSRFFTKMMGRSFFTFLNEYRINVAARMLVDSEASVSQIGFACGYESPPFFFKKFKSIFKVSPAKYRKTYLGQV</sequence>
<dbReference type="GO" id="GO:0003700">
    <property type="term" value="F:DNA-binding transcription factor activity"/>
    <property type="evidence" value="ECO:0007669"/>
    <property type="project" value="InterPro"/>
</dbReference>
<evidence type="ECO:0000313" key="6">
    <source>
        <dbReference type="Proteomes" id="UP000267585"/>
    </source>
</evidence>
<dbReference type="Gene3D" id="2.60.120.10">
    <property type="entry name" value="Jelly Rolls"/>
    <property type="match status" value="1"/>
</dbReference>